<dbReference type="InterPro" id="IPR001812">
    <property type="entry name" value="Trypano_VSG_A_N_dom"/>
</dbReference>
<organism evidence="8">
    <name type="scientific">Trypanosoma brucei</name>
    <dbReference type="NCBI Taxonomy" id="5691"/>
    <lineage>
        <taxon>Eukaryota</taxon>
        <taxon>Discoba</taxon>
        <taxon>Euglenozoa</taxon>
        <taxon>Kinetoplastea</taxon>
        <taxon>Metakinetoplastina</taxon>
        <taxon>Trypanosomatida</taxon>
        <taxon>Trypanosomatidae</taxon>
        <taxon>Trypanosoma</taxon>
    </lineage>
</organism>
<dbReference type="Pfam" id="PF00913">
    <property type="entry name" value="Trypan_glycop"/>
    <property type="match status" value="1"/>
</dbReference>
<name>A0A1J0RBI1_9TRYP</name>
<feature type="domain" description="Trypanosome variant surface glycoprotein A-type N-terminal" evidence="7">
    <location>
        <begin position="52"/>
        <end position="413"/>
    </location>
</feature>
<evidence type="ECO:0000256" key="2">
    <source>
        <dbReference type="ARBA" id="ARBA00022475"/>
    </source>
</evidence>
<dbReference type="GO" id="GO:0042783">
    <property type="term" value="P:symbiont-mediated evasion of host immune response"/>
    <property type="evidence" value="ECO:0007669"/>
    <property type="project" value="InterPro"/>
</dbReference>
<comment type="subcellular location">
    <subcellularLocation>
        <location evidence="1">Cell membrane</location>
        <topology evidence="1">Lipid-anchor</topology>
        <topology evidence="1">GPI-anchor</topology>
    </subcellularLocation>
</comment>
<proteinExistence type="predicted"/>
<evidence type="ECO:0000256" key="6">
    <source>
        <dbReference type="ARBA" id="ARBA00023288"/>
    </source>
</evidence>
<dbReference type="GO" id="GO:0005886">
    <property type="term" value="C:plasma membrane"/>
    <property type="evidence" value="ECO:0007669"/>
    <property type="project" value="UniProtKB-SubCell"/>
</dbReference>
<sequence length="414" mass="42892">MALSEILRVQRFLSKALNFCFTRTKKRKFVMYQQHKSRAGSGRVAGRTRYLTLVILCAISAVVPPADGSSKAFTKASVTKLCKLTTFLKSVPGDGIARTERHLAAENEARAAAALASLAAASAQNRSAAQVYGALATAATKCADKHAADAKTTTTAAIKASALAAQFRGKIQELVNLLDVISEGTDGAGLCIVGTGANNAVGPADGDIKCHSDELVIEEATVDYNGPHMDDKGFKDLTGGDMLDGGTHTTKCHLIHNTGTSANNVVFQQSGAAKQVAGGTVTITPGNAGAATAVFASATALGSGYKSTQSTEAAKVFNALGELQKQNVDDCGATRDDVIKIAGNSDAVKAELEAIIKASKDKPEGKSEAEHAETLIKKITGKAAKQGDELLNTLQASKATKLEASALAEKELNT</sequence>
<evidence type="ECO:0000256" key="3">
    <source>
        <dbReference type="ARBA" id="ARBA00022622"/>
    </source>
</evidence>
<evidence type="ECO:0000256" key="5">
    <source>
        <dbReference type="ARBA" id="ARBA00023180"/>
    </source>
</evidence>
<dbReference type="VEuPathDB" id="TriTrypDB:Tb427_000160400"/>
<keyword evidence="3" id="KW-0336">GPI-anchor</keyword>
<keyword evidence="2" id="KW-1003">Cell membrane</keyword>
<accession>A0A1J0RBI1</accession>
<dbReference type="SUPFAM" id="SSF58087">
    <property type="entry name" value="Variant surface glycoprotein (N-terminal domain)"/>
    <property type="match status" value="1"/>
</dbReference>
<dbReference type="AlphaFoldDB" id="A0A1J0RBI1"/>
<keyword evidence="6" id="KW-0449">Lipoprotein</keyword>
<evidence type="ECO:0000256" key="1">
    <source>
        <dbReference type="ARBA" id="ARBA00004609"/>
    </source>
</evidence>
<dbReference type="Gene3D" id="3.90.150.10">
    <property type="entry name" value="Variant Surface Glycoprotein, subunit A domain 1"/>
    <property type="match status" value="1"/>
</dbReference>
<evidence type="ECO:0000256" key="4">
    <source>
        <dbReference type="ARBA" id="ARBA00023136"/>
    </source>
</evidence>
<keyword evidence="4" id="KW-0472">Membrane</keyword>
<protein>
    <submittedName>
        <fullName evidence="8">Variant surface glycoprotein 1125.4981</fullName>
    </submittedName>
</protein>
<keyword evidence="5" id="KW-0325">Glycoprotein</keyword>
<reference evidence="8" key="1">
    <citation type="submission" date="2016-08" db="EMBL/GenBank/DDBJ databases">
        <title>VSG repertoire of Trypanosoma brucei EATRO 1125.</title>
        <authorList>
            <person name="Cross G.A."/>
        </authorList>
    </citation>
    <scope>NUCLEOTIDE SEQUENCE</scope>
    <source>
        <strain evidence="8">EATRO 1125</strain>
    </source>
</reference>
<dbReference type="EMBL" id="KX701208">
    <property type="protein sequence ID" value="APD75164.1"/>
    <property type="molecule type" value="Genomic_DNA"/>
</dbReference>
<evidence type="ECO:0000259" key="7">
    <source>
        <dbReference type="Pfam" id="PF00913"/>
    </source>
</evidence>
<dbReference type="Gene3D" id="1.10.470.10">
    <property type="entry name" value="Variant Surface Glycoprotein, subunit A, domain 2"/>
    <property type="match status" value="1"/>
</dbReference>
<dbReference type="GO" id="GO:0098552">
    <property type="term" value="C:side of membrane"/>
    <property type="evidence" value="ECO:0007669"/>
    <property type="project" value="UniProtKB-KW"/>
</dbReference>
<evidence type="ECO:0000313" key="8">
    <source>
        <dbReference type="EMBL" id="APD75164.1"/>
    </source>
</evidence>